<dbReference type="PANTHER" id="PTHR48013:SF9">
    <property type="entry name" value="DUAL SPECIFICITY MITOGEN-ACTIVATED PROTEIN KINASE KINASE 5"/>
    <property type="match status" value="1"/>
</dbReference>
<accession>A0A7J7IQ39</accession>
<name>A0A7J7IQ39_9RHOD</name>
<sequence>MLRCFGLTTSTARSDLGTDIVSDDGHVLGGAREGARASKILANSQLSWFRGFFRKRNSRKSPSGSPFGQAVSASSDLDPAVEEERPLRPTLSAEVRQSEFVPESKSLSVRRGLGKLTISQADLEVSSFSNQVDEYGASFCNWDDGALTSKSYSKPSTQKFPKAPQVSETFAIDPLQSVLEKESTLAAQAALNNITREHPEVPHSLETPSEVQTFASEPAPHLDARNLRFIRLIGSGSFASVQLALYKDSKEPIAIKVMDSNSYRFQAQSEVVILRLAREYGCKNIVYFHGSVEEGGHMMILMEHMDIGSIDTLYRRSLVKRLPETVVRAIAWQTLRALQFVHFVCHRVHRDVKPSNLLINRRGEVKLADFGLSSSSSSQTDSQREIYETGPQASLREGKFVGTCLYMAPEMLRASPYDTRADIYSLGISLLECVLGKNPNYEDYLSSRGHLDLIMTLLEKGPPGIPGDVQISANARDFFSLCLEADYNRRPFCPVLLGHRWFDLLKIPRSTTPQRTGSLSKCSARFSNEKSAADIFRDRMNTMEFEDHLRGDAEGHIVSSLSCDSSKTLLARKLQEIGDDPDSRSNKVEFRNMEDAVADENARNELVSFLHLLGLISN</sequence>
<dbReference type="InterPro" id="IPR017441">
    <property type="entry name" value="Protein_kinase_ATP_BS"/>
</dbReference>
<evidence type="ECO:0000259" key="12">
    <source>
        <dbReference type="PROSITE" id="PS50011"/>
    </source>
</evidence>
<evidence type="ECO:0000256" key="1">
    <source>
        <dbReference type="ARBA" id="ARBA00022679"/>
    </source>
</evidence>
<evidence type="ECO:0000256" key="2">
    <source>
        <dbReference type="ARBA" id="ARBA00022741"/>
    </source>
</evidence>
<keyword evidence="3" id="KW-0418">Kinase</keyword>
<dbReference type="EMBL" id="VWRR01000001">
    <property type="protein sequence ID" value="KAF6005235.1"/>
    <property type="molecule type" value="Genomic_DNA"/>
</dbReference>
<dbReference type="PROSITE" id="PS50011">
    <property type="entry name" value="PROTEIN_KINASE_DOM"/>
    <property type="match status" value="1"/>
</dbReference>
<evidence type="ECO:0000313" key="13">
    <source>
        <dbReference type="EMBL" id="KAF6005235.1"/>
    </source>
</evidence>
<comment type="catalytic activity">
    <reaction evidence="9">
        <text>L-tyrosyl-[protein] + ATP = O-phospho-L-tyrosyl-[protein] + ADP + H(+)</text>
        <dbReference type="Rhea" id="RHEA:10596"/>
        <dbReference type="Rhea" id="RHEA-COMP:10136"/>
        <dbReference type="Rhea" id="RHEA-COMP:20101"/>
        <dbReference type="ChEBI" id="CHEBI:15378"/>
        <dbReference type="ChEBI" id="CHEBI:30616"/>
        <dbReference type="ChEBI" id="CHEBI:46858"/>
        <dbReference type="ChEBI" id="CHEBI:61978"/>
        <dbReference type="ChEBI" id="CHEBI:456216"/>
        <dbReference type="EC" id="2.7.12.2"/>
    </reaction>
</comment>
<evidence type="ECO:0000256" key="6">
    <source>
        <dbReference type="ARBA" id="ARBA00038999"/>
    </source>
</evidence>
<protein>
    <recommendedName>
        <fullName evidence="6">mitogen-activated protein kinase kinase</fullName>
        <ecNumber evidence="6">2.7.12.2</ecNumber>
    </recommendedName>
</protein>
<keyword evidence="14" id="KW-1185">Reference proteome</keyword>
<dbReference type="GO" id="GO:0004708">
    <property type="term" value="F:MAP kinase kinase activity"/>
    <property type="evidence" value="ECO:0007669"/>
    <property type="project" value="UniProtKB-EC"/>
</dbReference>
<dbReference type="GO" id="GO:0005524">
    <property type="term" value="F:ATP binding"/>
    <property type="evidence" value="ECO:0007669"/>
    <property type="project" value="UniProtKB-UniRule"/>
</dbReference>
<dbReference type="SMART" id="SM00220">
    <property type="entry name" value="S_TKc"/>
    <property type="match status" value="1"/>
</dbReference>
<evidence type="ECO:0000313" key="14">
    <source>
        <dbReference type="Proteomes" id="UP000530660"/>
    </source>
</evidence>
<dbReference type="EC" id="2.7.12.2" evidence="6"/>
<dbReference type="PANTHER" id="PTHR48013">
    <property type="entry name" value="DUAL SPECIFICITY MITOGEN-ACTIVATED PROTEIN KINASE KINASE 5-RELATED"/>
    <property type="match status" value="1"/>
</dbReference>
<dbReference type="InterPro" id="IPR000719">
    <property type="entry name" value="Prot_kinase_dom"/>
</dbReference>
<comment type="catalytic activity">
    <reaction evidence="7">
        <text>L-seryl-[protein] + ATP = O-phospho-L-seryl-[protein] + ADP + H(+)</text>
        <dbReference type="Rhea" id="RHEA:17989"/>
        <dbReference type="Rhea" id="RHEA-COMP:9863"/>
        <dbReference type="Rhea" id="RHEA-COMP:11604"/>
        <dbReference type="ChEBI" id="CHEBI:15378"/>
        <dbReference type="ChEBI" id="CHEBI:29999"/>
        <dbReference type="ChEBI" id="CHEBI:30616"/>
        <dbReference type="ChEBI" id="CHEBI:83421"/>
        <dbReference type="ChEBI" id="CHEBI:456216"/>
        <dbReference type="EC" id="2.7.12.2"/>
    </reaction>
</comment>
<evidence type="ECO:0000256" key="7">
    <source>
        <dbReference type="ARBA" id="ARBA00049014"/>
    </source>
</evidence>
<evidence type="ECO:0000256" key="3">
    <source>
        <dbReference type="ARBA" id="ARBA00022777"/>
    </source>
</evidence>
<evidence type="ECO:0000256" key="5">
    <source>
        <dbReference type="ARBA" id="ARBA00038035"/>
    </source>
</evidence>
<comment type="caution">
    <text evidence="13">The sequence shown here is derived from an EMBL/GenBank/DDBJ whole genome shotgun (WGS) entry which is preliminary data.</text>
</comment>
<dbReference type="InterPro" id="IPR011009">
    <property type="entry name" value="Kinase-like_dom_sf"/>
</dbReference>
<keyword evidence="2 10" id="KW-0547">Nucleotide-binding</keyword>
<dbReference type="PROSITE" id="PS00107">
    <property type="entry name" value="PROTEIN_KINASE_ATP"/>
    <property type="match status" value="1"/>
</dbReference>
<evidence type="ECO:0000256" key="8">
    <source>
        <dbReference type="ARBA" id="ARBA00049299"/>
    </source>
</evidence>
<gene>
    <name evidence="13" type="ORF">F1559_003065</name>
</gene>
<keyword evidence="4 10" id="KW-0067">ATP-binding</keyword>
<feature type="binding site" evidence="10">
    <location>
        <position position="256"/>
    </location>
    <ligand>
        <name>ATP</name>
        <dbReference type="ChEBI" id="CHEBI:30616"/>
    </ligand>
</feature>
<dbReference type="Proteomes" id="UP000530660">
    <property type="component" value="Unassembled WGS sequence"/>
</dbReference>
<feature type="domain" description="Protein kinase" evidence="12">
    <location>
        <begin position="227"/>
        <end position="502"/>
    </location>
</feature>
<organism evidence="13 14">
    <name type="scientific">Cyanidiococcus yangmingshanensis</name>
    <dbReference type="NCBI Taxonomy" id="2690220"/>
    <lineage>
        <taxon>Eukaryota</taxon>
        <taxon>Rhodophyta</taxon>
        <taxon>Bangiophyceae</taxon>
        <taxon>Cyanidiales</taxon>
        <taxon>Cyanidiaceae</taxon>
        <taxon>Cyanidiococcus</taxon>
    </lineage>
</organism>
<feature type="compositionally biased region" description="Polar residues" evidence="11">
    <location>
        <begin position="60"/>
        <end position="75"/>
    </location>
</feature>
<dbReference type="SUPFAM" id="SSF56112">
    <property type="entry name" value="Protein kinase-like (PK-like)"/>
    <property type="match status" value="1"/>
</dbReference>
<dbReference type="Pfam" id="PF00069">
    <property type="entry name" value="Pkinase"/>
    <property type="match status" value="1"/>
</dbReference>
<dbReference type="Gene3D" id="1.10.510.10">
    <property type="entry name" value="Transferase(Phosphotransferase) domain 1"/>
    <property type="match status" value="1"/>
</dbReference>
<keyword evidence="1" id="KW-0808">Transferase</keyword>
<dbReference type="OrthoDB" id="4817at2759"/>
<comment type="catalytic activity">
    <reaction evidence="8">
        <text>L-threonyl-[protein] + ATP = O-phospho-L-threonyl-[protein] + ADP + H(+)</text>
        <dbReference type="Rhea" id="RHEA:46608"/>
        <dbReference type="Rhea" id="RHEA-COMP:11060"/>
        <dbReference type="Rhea" id="RHEA-COMP:11605"/>
        <dbReference type="ChEBI" id="CHEBI:15378"/>
        <dbReference type="ChEBI" id="CHEBI:30013"/>
        <dbReference type="ChEBI" id="CHEBI:30616"/>
        <dbReference type="ChEBI" id="CHEBI:61977"/>
        <dbReference type="ChEBI" id="CHEBI:456216"/>
        <dbReference type="EC" id="2.7.12.2"/>
    </reaction>
</comment>
<evidence type="ECO:0000256" key="11">
    <source>
        <dbReference type="SAM" id="MobiDB-lite"/>
    </source>
</evidence>
<evidence type="ECO:0000256" key="4">
    <source>
        <dbReference type="ARBA" id="ARBA00022840"/>
    </source>
</evidence>
<proteinExistence type="inferred from homology"/>
<comment type="similarity">
    <text evidence="5">Belongs to the protein kinase superfamily. STE Ser/Thr protein kinase family. MAP kinase kinase subfamily.</text>
</comment>
<evidence type="ECO:0000256" key="10">
    <source>
        <dbReference type="PROSITE-ProRule" id="PRU10141"/>
    </source>
</evidence>
<feature type="region of interest" description="Disordered" evidence="11">
    <location>
        <begin position="57"/>
        <end position="95"/>
    </location>
</feature>
<evidence type="ECO:0000256" key="9">
    <source>
        <dbReference type="ARBA" id="ARBA00051693"/>
    </source>
</evidence>
<dbReference type="AlphaFoldDB" id="A0A7J7IQ39"/>
<reference evidence="13 14" key="1">
    <citation type="journal article" date="2020" name="J. Phycol.">
        <title>Comparative genome analysis reveals Cyanidiococcus gen. nov., a new extremophilic red algal genus sister to Cyanidioschyzon (Cyanidioschyzonaceae, Rhodophyta).</title>
        <authorList>
            <person name="Liu S.-L."/>
            <person name="Chiang Y.-R."/>
            <person name="Yoon H.S."/>
            <person name="Fu H.-Y."/>
        </authorList>
    </citation>
    <scope>NUCLEOTIDE SEQUENCE [LARGE SCALE GENOMIC DNA]</scope>
    <source>
        <strain evidence="13 14">THAL066</strain>
    </source>
</reference>